<protein>
    <submittedName>
        <fullName evidence="2">Flavoprotein</fullName>
    </submittedName>
</protein>
<sequence>MYCWPWTWSDTGWLRVSVGSRGVLAVVGTATDGVETLRAGLVEPALALGWQVAVTLTPNAGRWLSANGELERLEAVTGLPVRDTPRLPTEPRPHPVADCCIVAPASANFVAKLATGIADNQALTQVSEALGTIGVPVVLFPQVNAAHVRHPAWERHIDALRIAGVDLVYGPTVWPLYEPREGPADRDLPWSAILETLQNVA</sequence>
<evidence type="ECO:0000313" key="3">
    <source>
        <dbReference type="Proteomes" id="UP001595993"/>
    </source>
</evidence>
<accession>A0ABV9GE62</accession>
<dbReference type="RefSeq" id="WP_381200539.1">
    <property type="nucleotide sequence ID" value="NZ_JBHSFE010000022.1"/>
</dbReference>
<dbReference type="InterPro" id="IPR003382">
    <property type="entry name" value="Flavoprotein"/>
</dbReference>
<dbReference type="SUPFAM" id="SSF52507">
    <property type="entry name" value="Homo-oligomeric flavin-containing Cys decarboxylases, HFCD"/>
    <property type="match status" value="1"/>
</dbReference>
<reference evidence="3" key="1">
    <citation type="journal article" date="2019" name="Int. J. Syst. Evol. Microbiol.">
        <title>The Global Catalogue of Microorganisms (GCM) 10K type strain sequencing project: providing services to taxonomists for standard genome sequencing and annotation.</title>
        <authorList>
            <consortium name="The Broad Institute Genomics Platform"/>
            <consortium name="The Broad Institute Genome Sequencing Center for Infectious Disease"/>
            <person name="Wu L."/>
            <person name="Ma J."/>
        </authorList>
    </citation>
    <scope>NUCLEOTIDE SEQUENCE [LARGE SCALE GENOMIC DNA]</scope>
    <source>
        <strain evidence="3">CGMCC 4.7139</strain>
    </source>
</reference>
<dbReference type="PANTHER" id="PTHR14359">
    <property type="entry name" value="HOMO-OLIGOMERIC FLAVIN CONTAINING CYS DECARBOXYLASE FAMILY"/>
    <property type="match status" value="1"/>
</dbReference>
<evidence type="ECO:0000259" key="1">
    <source>
        <dbReference type="Pfam" id="PF02441"/>
    </source>
</evidence>
<dbReference type="EMBL" id="JBHSFE010000022">
    <property type="protein sequence ID" value="MFC4611440.1"/>
    <property type="molecule type" value="Genomic_DNA"/>
</dbReference>
<dbReference type="InterPro" id="IPR036551">
    <property type="entry name" value="Flavin_trans-like"/>
</dbReference>
<proteinExistence type="predicted"/>
<comment type="caution">
    <text evidence="2">The sequence shown here is derived from an EMBL/GenBank/DDBJ whole genome shotgun (WGS) entry which is preliminary data.</text>
</comment>
<dbReference type="Gene3D" id="3.40.50.1950">
    <property type="entry name" value="Flavin prenyltransferase-like"/>
    <property type="match status" value="1"/>
</dbReference>
<dbReference type="PANTHER" id="PTHR14359:SF6">
    <property type="entry name" value="PHOSPHOPANTOTHENOYLCYSTEINE DECARBOXYLASE"/>
    <property type="match status" value="1"/>
</dbReference>
<keyword evidence="3" id="KW-1185">Reference proteome</keyword>
<feature type="domain" description="Flavoprotein" evidence="1">
    <location>
        <begin position="40"/>
        <end position="160"/>
    </location>
</feature>
<evidence type="ECO:0000313" key="2">
    <source>
        <dbReference type="EMBL" id="MFC4611440.1"/>
    </source>
</evidence>
<organism evidence="2 3">
    <name type="scientific">Streptomyces maoxianensis</name>
    <dbReference type="NCBI Taxonomy" id="1459942"/>
    <lineage>
        <taxon>Bacteria</taxon>
        <taxon>Bacillati</taxon>
        <taxon>Actinomycetota</taxon>
        <taxon>Actinomycetes</taxon>
        <taxon>Kitasatosporales</taxon>
        <taxon>Streptomycetaceae</taxon>
        <taxon>Streptomyces</taxon>
    </lineage>
</organism>
<gene>
    <name evidence="2" type="ORF">ACFO9E_27140</name>
</gene>
<name>A0ABV9GE62_9ACTN</name>
<dbReference type="Proteomes" id="UP001595993">
    <property type="component" value="Unassembled WGS sequence"/>
</dbReference>
<dbReference type="Pfam" id="PF02441">
    <property type="entry name" value="Flavoprotein"/>
    <property type="match status" value="1"/>
</dbReference>